<feature type="transmembrane region" description="Helical" evidence="1">
    <location>
        <begin position="6"/>
        <end position="30"/>
    </location>
</feature>
<accession>A0A2M7BS06</accession>
<dbReference type="EMBL" id="PEVA01000161">
    <property type="protein sequence ID" value="PIV08241.1"/>
    <property type="molecule type" value="Genomic_DNA"/>
</dbReference>
<comment type="caution">
    <text evidence="2">The sequence shown here is derived from an EMBL/GenBank/DDBJ whole genome shotgun (WGS) entry which is preliminary data.</text>
</comment>
<protein>
    <recommendedName>
        <fullName evidence="4">SHOCT domain-containing protein</fullName>
    </recommendedName>
</protein>
<evidence type="ECO:0000313" key="2">
    <source>
        <dbReference type="EMBL" id="PIV08241.1"/>
    </source>
</evidence>
<evidence type="ECO:0000256" key="1">
    <source>
        <dbReference type="SAM" id="Phobius"/>
    </source>
</evidence>
<reference evidence="3" key="1">
    <citation type="submission" date="2017-09" db="EMBL/GenBank/DDBJ databases">
        <title>Depth-based differentiation of microbial function through sediment-hosted aquifers and enrichment of novel symbionts in the deep terrestrial subsurface.</title>
        <authorList>
            <person name="Probst A.J."/>
            <person name="Ladd B."/>
            <person name="Jarett J.K."/>
            <person name="Geller-Mcgrath D.E."/>
            <person name="Sieber C.M.K."/>
            <person name="Emerson J.B."/>
            <person name="Anantharaman K."/>
            <person name="Thomas B.C."/>
            <person name="Malmstrom R."/>
            <person name="Stieglmeier M."/>
            <person name="Klingl A."/>
            <person name="Woyke T."/>
            <person name="Ryan C.M."/>
            <person name="Banfield J.F."/>
        </authorList>
    </citation>
    <scope>NUCLEOTIDE SEQUENCE [LARGE SCALE GENOMIC DNA]</scope>
</reference>
<keyword evidence="1" id="KW-0812">Transmembrane</keyword>
<gene>
    <name evidence="2" type="ORF">COS52_03750</name>
</gene>
<organism evidence="2 3">
    <name type="scientific">Candidatus Roizmanbacteria bacterium CG03_land_8_20_14_0_80_39_12</name>
    <dbReference type="NCBI Taxonomy" id="1974847"/>
    <lineage>
        <taxon>Bacteria</taxon>
        <taxon>Candidatus Roizmaniibacteriota</taxon>
    </lineage>
</organism>
<evidence type="ECO:0000313" key="3">
    <source>
        <dbReference type="Proteomes" id="UP000230119"/>
    </source>
</evidence>
<proteinExistence type="predicted"/>
<name>A0A2M7BS06_9BACT</name>
<sequence length="90" mass="10451">MYSPMSFWSGGFISLLANILVWGIIIYLVIHIVRKMSGSHHGGCCGMHDHDRTESERDDSYYLNIAKERYAKGEIDKKQFEELKKDLIEK</sequence>
<evidence type="ECO:0008006" key="4">
    <source>
        <dbReference type="Google" id="ProtNLM"/>
    </source>
</evidence>
<dbReference type="AlphaFoldDB" id="A0A2M7BS06"/>
<keyword evidence="1" id="KW-1133">Transmembrane helix</keyword>
<dbReference type="Proteomes" id="UP000230119">
    <property type="component" value="Unassembled WGS sequence"/>
</dbReference>
<keyword evidence="1" id="KW-0472">Membrane</keyword>